<evidence type="ECO:0000256" key="1">
    <source>
        <dbReference type="ARBA" id="ARBA00007319"/>
    </source>
</evidence>
<evidence type="ECO:0000313" key="4">
    <source>
        <dbReference type="EMBL" id="CUG02068.1"/>
    </source>
</evidence>
<dbReference type="InterPro" id="IPR000994">
    <property type="entry name" value="Pept_M24"/>
</dbReference>
<dbReference type="AlphaFoldDB" id="A0A0S4J160"/>
<keyword evidence="4" id="KW-0031">Aminopeptidase</keyword>
<dbReference type="InterPro" id="IPR036390">
    <property type="entry name" value="WH_DNA-bd_sf"/>
</dbReference>
<dbReference type="EMBL" id="CYKH01000495">
    <property type="protein sequence ID" value="CUG02068.1"/>
    <property type="molecule type" value="Genomic_DNA"/>
</dbReference>
<dbReference type="SUPFAM" id="SSF46785">
    <property type="entry name" value="Winged helix' DNA-binding domain"/>
    <property type="match status" value="1"/>
</dbReference>
<dbReference type="FunFam" id="1.10.10.10:FF:000029">
    <property type="entry name" value="Proliferation-associated 2G4, a"/>
    <property type="match status" value="1"/>
</dbReference>
<feature type="compositionally biased region" description="Acidic residues" evidence="2">
    <location>
        <begin position="12"/>
        <end position="30"/>
    </location>
</feature>
<accession>A0A0S4J160</accession>
<keyword evidence="4" id="KW-0645">Protease</keyword>
<keyword evidence="5" id="KW-1185">Reference proteome</keyword>
<feature type="domain" description="Peptidase M24" evidence="3">
    <location>
        <begin position="40"/>
        <end position="216"/>
    </location>
</feature>
<gene>
    <name evidence="4" type="ORF">BSAL_69550</name>
</gene>
<dbReference type="InterPro" id="IPR036388">
    <property type="entry name" value="WH-like_DNA-bd_sf"/>
</dbReference>
<reference evidence="5" key="1">
    <citation type="submission" date="2015-09" db="EMBL/GenBank/DDBJ databases">
        <authorList>
            <consortium name="Pathogen Informatics"/>
        </authorList>
    </citation>
    <scope>NUCLEOTIDE SEQUENCE [LARGE SCALE GENOMIC DNA]</scope>
    <source>
        <strain evidence="5">Lake Konstanz</strain>
    </source>
</reference>
<dbReference type="PANTHER" id="PTHR10804:SF11">
    <property type="entry name" value="PROLIFERATION-ASSOCIATED PROTEIN 2G4"/>
    <property type="match status" value="1"/>
</dbReference>
<proteinExistence type="inferred from homology"/>
<sequence>MSKNMKAAQGTGEEEWEDVEEGEEEEEEDTTINNSDVVMKYKKAATWANEALQVVLKATKAGAKVVDLCKLGDETVADKVQSMFRGVEKGLAFPTSVSVNSCVCHNSPVPGEETTPQVLVNGDVVRIDLAVHIDGYSAQVAHTIQITESGELAADSKEANVINAAYAAINVAIRKMRPGVETYEVTEIIEKAAAHFNVTPVDGVLSHVVKRYIVDGFRCIPSKKTPEQLVHEYPIESAQVWALDIAFTTGKGKLKERDARPSIFKVTLDNTYTAKMESARELAREVDTRFQTFPFGVRNLETKKARLGLSEMVKHGMVSPYPVLFEKDGEVVAQFKVTLLITPKKIERITGLPMQKGPAPAPFTDEVLLAASKLPLSLEEKKTKK</sequence>
<protein>
    <submittedName>
        <fullName evidence="4">Aminopeptidase, putative</fullName>
    </submittedName>
</protein>
<dbReference type="CDD" id="cd01089">
    <property type="entry name" value="PA2G4-like"/>
    <property type="match status" value="1"/>
</dbReference>
<evidence type="ECO:0000313" key="5">
    <source>
        <dbReference type="Proteomes" id="UP000051952"/>
    </source>
</evidence>
<name>A0A0S4J160_BODSA</name>
<dbReference type="Gene3D" id="3.90.230.10">
    <property type="entry name" value="Creatinase/methionine aminopeptidase superfamily"/>
    <property type="match status" value="1"/>
</dbReference>
<dbReference type="OMA" id="SRMFYSE"/>
<dbReference type="InterPro" id="IPR036005">
    <property type="entry name" value="Creatinase/aminopeptidase-like"/>
</dbReference>
<dbReference type="InterPro" id="IPR047113">
    <property type="entry name" value="PA2G4/ARX1"/>
</dbReference>
<dbReference type="VEuPathDB" id="TriTrypDB:BSAL_69550"/>
<dbReference type="PANTHER" id="PTHR10804">
    <property type="entry name" value="PROTEASE FAMILY M24 METHIONYL AMINOPEPTIDASE, AMINOPEPTIDASE P"/>
    <property type="match status" value="1"/>
</dbReference>
<evidence type="ECO:0000256" key="2">
    <source>
        <dbReference type="SAM" id="MobiDB-lite"/>
    </source>
</evidence>
<dbReference type="SUPFAM" id="SSF55920">
    <property type="entry name" value="Creatinase/aminopeptidase"/>
    <property type="match status" value="1"/>
</dbReference>
<evidence type="ECO:0000259" key="3">
    <source>
        <dbReference type="Pfam" id="PF00557"/>
    </source>
</evidence>
<comment type="similarity">
    <text evidence="1">Belongs to the peptidase M24 family.</text>
</comment>
<feature type="region of interest" description="Disordered" evidence="2">
    <location>
        <begin position="1"/>
        <end position="34"/>
    </location>
</feature>
<dbReference type="Pfam" id="PF00557">
    <property type="entry name" value="Peptidase_M24"/>
    <property type="match status" value="1"/>
</dbReference>
<dbReference type="GO" id="GO:0004177">
    <property type="term" value="F:aminopeptidase activity"/>
    <property type="evidence" value="ECO:0007669"/>
    <property type="project" value="UniProtKB-KW"/>
</dbReference>
<dbReference type="OrthoDB" id="5876363at2759"/>
<dbReference type="Proteomes" id="UP000051952">
    <property type="component" value="Unassembled WGS sequence"/>
</dbReference>
<keyword evidence="4" id="KW-0378">Hydrolase</keyword>
<organism evidence="4 5">
    <name type="scientific">Bodo saltans</name>
    <name type="common">Flagellated protozoan</name>
    <dbReference type="NCBI Taxonomy" id="75058"/>
    <lineage>
        <taxon>Eukaryota</taxon>
        <taxon>Discoba</taxon>
        <taxon>Euglenozoa</taxon>
        <taxon>Kinetoplastea</taxon>
        <taxon>Metakinetoplastina</taxon>
        <taxon>Eubodonida</taxon>
        <taxon>Bodonidae</taxon>
        <taxon>Bodo</taxon>
    </lineage>
</organism>
<dbReference type="Gene3D" id="1.10.10.10">
    <property type="entry name" value="Winged helix-like DNA-binding domain superfamily/Winged helix DNA-binding domain"/>
    <property type="match status" value="1"/>
</dbReference>